<dbReference type="InterPro" id="IPR012337">
    <property type="entry name" value="RNaseH-like_sf"/>
</dbReference>
<dbReference type="PANTHER" id="PTHR11697">
    <property type="entry name" value="GENERAL TRANSCRIPTION FACTOR 2-RELATED ZINC FINGER PROTEIN"/>
    <property type="match status" value="1"/>
</dbReference>
<evidence type="ECO:0000259" key="2">
    <source>
        <dbReference type="Pfam" id="PF14291"/>
    </source>
</evidence>
<sequence>MDDKFCYDAFTKLGFSQWRNASLAFSKHVGGPSSIHNVATTAFHDFANQSSSIRHKVSSYSRDALVKYETRLEASLSIVSYLALQGEPFRGHDESATSLNKGIFLEFLDWYKQRNEEVRQAFDELCPKNAKMTSGTIQKELANCCAEAVTKAIKEEMGDCLFSVLVDESRDISVKEQMAIVVRFVNKKGEVIERFLGIKHVKDTTSESLKKALVEMLSDHGLVVARLRGQGYDGASNMRGEFNGLQKLIRDENPFAFYIHCFAHQLQLVVVAVSKCCSSLEDFFNYVTLIVSSTSASCKRKDLLLHKHRLTLLSKLDSGEISSGRGKQQETSLARQGDTRWGSHYKTLLRIESMWDSVIEVLEIVHQDERNPSGAGGLVEKMECFSFVFNMKMMLQILRITNELSLLLQRKDQNVVQAMSLVVDVRTRLLNLRSEGWEPLFEETKVFCLANDIPIPNMSDALPRYGRSRKGGRNNITQEHYYRLSSELLVGFSCLDPRNSFSKFDVDKLARIANIYYEDFSFDDCKTIKDQLKTFIIHVRRVEEFKACYDLASLAKTMVHLERHIVFPLVYRLIELALLLPVATATVERAFSAMKIIKTELRNKMTDGWLNDLMLCYIEREIFKGLDLQQIKKAFQNKKNRQMQLPRSPRPKRN</sequence>
<gene>
    <name evidence="3" type="ORF">GQ55_7G295500</name>
</gene>
<dbReference type="OrthoDB" id="6621980at2759"/>
<protein>
    <recommendedName>
        <fullName evidence="5">TTF-type domain-containing protein</fullName>
    </recommendedName>
</protein>
<dbReference type="STRING" id="1504633.A0A2T7D0C5"/>
<dbReference type="Proteomes" id="UP000244336">
    <property type="component" value="Chromosome 7"/>
</dbReference>
<evidence type="ECO:0000313" key="4">
    <source>
        <dbReference type="Proteomes" id="UP000244336"/>
    </source>
</evidence>
<dbReference type="InterPro" id="IPR008906">
    <property type="entry name" value="HATC_C_dom"/>
</dbReference>
<evidence type="ECO:0008006" key="5">
    <source>
        <dbReference type="Google" id="ProtNLM"/>
    </source>
</evidence>
<dbReference type="InterPro" id="IPR055298">
    <property type="entry name" value="AtLOH3-like"/>
</dbReference>
<accession>A0A2T7D0C5</accession>
<feature type="domain" description="DUF4371" evidence="2">
    <location>
        <begin position="8"/>
        <end position="244"/>
    </location>
</feature>
<name>A0A2T7D0C5_9POAL</name>
<evidence type="ECO:0000313" key="3">
    <source>
        <dbReference type="EMBL" id="PUZ49055.1"/>
    </source>
</evidence>
<organism evidence="3 4">
    <name type="scientific">Panicum hallii var. hallii</name>
    <dbReference type="NCBI Taxonomy" id="1504633"/>
    <lineage>
        <taxon>Eukaryota</taxon>
        <taxon>Viridiplantae</taxon>
        <taxon>Streptophyta</taxon>
        <taxon>Embryophyta</taxon>
        <taxon>Tracheophyta</taxon>
        <taxon>Spermatophyta</taxon>
        <taxon>Magnoliopsida</taxon>
        <taxon>Liliopsida</taxon>
        <taxon>Poales</taxon>
        <taxon>Poaceae</taxon>
        <taxon>PACMAD clade</taxon>
        <taxon>Panicoideae</taxon>
        <taxon>Panicodae</taxon>
        <taxon>Paniceae</taxon>
        <taxon>Panicinae</taxon>
        <taxon>Panicum</taxon>
        <taxon>Panicum sect. Panicum</taxon>
    </lineage>
</organism>
<dbReference type="Gramene" id="PUZ49055">
    <property type="protein sequence ID" value="PUZ49055"/>
    <property type="gene ID" value="GQ55_7G295500"/>
</dbReference>
<dbReference type="InterPro" id="IPR025398">
    <property type="entry name" value="DUF4371"/>
</dbReference>
<feature type="domain" description="HAT C-terminal dimerisation" evidence="1">
    <location>
        <begin position="563"/>
        <end position="621"/>
    </location>
</feature>
<dbReference type="GO" id="GO:0046983">
    <property type="term" value="F:protein dimerization activity"/>
    <property type="evidence" value="ECO:0007669"/>
    <property type="project" value="InterPro"/>
</dbReference>
<keyword evidence="4" id="KW-1185">Reference proteome</keyword>
<dbReference type="Pfam" id="PF05699">
    <property type="entry name" value="Dimer_Tnp_hAT"/>
    <property type="match status" value="1"/>
</dbReference>
<dbReference type="PANTHER" id="PTHR11697:SF230">
    <property type="entry name" value="ZINC FINGER, MYM DOMAIN CONTAINING 1"/>
    <property type="match status" value="1"/>
</dbReference>
<dbReference type="EMBL" id="CM009755">
    <property type="protein sequence ID" value="PUZ49055.1"/>
    <property type="molecule type" value="Genomic_DNA"/>
</dbReference>
<proteinExistence type="predicted"/>
<evidence type="ECO:0000259" key="1">
    <source>
        <dbReference type="Pfam" id="PF05699"/>
    </source>
</evidence>
<reference evidence="3 4" key="1">
    <citation type="submission" date="2018-04" db="EMBL/GenBank/DDBJ databases">
        <title>WGS assembly of Panicum hallii var. hallii HAL2.</title>
        <authorList>
            <person name="Lovell J."/>
            <person name="Jenkins J."/>
            <person name="Lowry D."/>
            <person name="Mamidi S."/>
            <person name="Sreedasyam A."/>
            <person name="Weng X."/>
            <person name="Barry K."/>
            <person name="Bonette J."/>
            <person name="Campitelli B."/>
            <person name="Daum C."/>
            <person name="Gordon S."/>
            <person name="Gould B."/>
            <person name="Lipzen A."/>
            <person name="MacQueen A."/>
            <person name="Palacio-Mejia J."/>
            <person name="Plott C."/>
            <person name="Shakirov E."/>
            <person name="Shu S."/>
            <person name="Yoshinaga Y."/>
            <person name="Zane M."/>
            <person name="Rokhsar D."/>
            <person name="Grimwood J."/>
            <person name="Schmutz J."/>
            <person name="Juenger T."/>
        </authorList>
    </citation>
    <scope>NUCLEOTIDE SEQUENCE [LARGE SCALE GENOMIC DNA]</scope>
    <source>
        <strain evidence="4">cv. HAL2</strain>
    </source>
</reference>
<dbReference type="SUPFAM" id="SSF53098">
    <property type="entry name" value="Ribonuclease H-like"/>
    <property type="match status" value="1"/>
</dbReference>
<dbReference type="Pfam" id="PF14291">
    <property type="entry name" value="DUF4371"/>
    <property type="match status" value="1"/>
</dbReference>
<dbReference type="AlphaFoldDB" id="A0A2T7D0C5"/>